<evidence type="ECO:0000313" key="13">
    <source>
        <dbReference type="Ensembl" id="ENSENLP00000009500.1"/>
    </source>
</evidence>
<reference evidence="13" key="2">
    <citation type="submission" date="2025-08" db="UniProtKB">
        <authorList>
            <consortium name="Ensembl"/>
        </authorList>
    </citation>
    <scope>IDENTIFICATION</scope>
</reference>
<dbReference type="PANTHER" id="PTHR48423:SF2">
    <property type="entry name" value="INTERLEUKIN-12 RECEPTOR SUBUNIT BETA-2"/>
    <property type="match status" value="1"/>
</dbReference>
<keyword evidence="7 10" id="KW-0472">Membrane</keyword>
<proteinExistence type="inferred from homology"/>
<evidence type="ECO:0000256" key="8">
    <source>
        <dbReference type="ARBA" id="ARBA00023170"/>
    </source>
</evidence>
<evidence type="ECO:0000256" key="4">
    <source>
        <dbReference type="ARBA" id="ARBA00022729"/>
    </source>
</evidence>
<reference evidence="13" key="1">
    <citation type="submission" date="2021-04" db="EMBL/GenBank/DDBJ databases">
        <authorList>
            <consortium name="Wellcome Sanger Institute Data Sharing"/>
        </authorList>
    </citation>
    <scope>NUCLEOTIDE SEQUENCE [LARGE SCALE GENOMIC DNA]</scope>
</reference>
<evidence type="ECO:0000313" key="14">
    <source>
        <dbReference type="Proteomes" id="UP000472264"/>
    </source>
</evidence>
<name>A0A665TH31_ECHNA</name>
<dbReference type="SUPFAM" id="SSF49265">
    <property type="entry name" value="Fibronectin type III"/>
    <property type="match status" value="3"/>
</dbReference>
<evidence type="ECO:0000256" key="1">
    <source>
        <dbReference type="ARBA" id="ARBA00004479"/>
    </source>
</evidence>
<evidence type="ECO:0000256" key="11">
    <source>
        <dbReference type="SAM" id="SignalP"/>
    </source>
</evidence>
<evidence type="ECO:0000256" key="5">
    <source>
        <dbReference type="ARBA" id="ARBA00022737"/>
    </source>
</evidence>
<evidence type="ECO:0000256" key="7">
    <source>
        <dbReference type="ARBA" id="ARBA00023136"/>
    </source>
</evidence>
<dbReference type="InterPro" id="IPR013783">
    <property type="entry name" value="Ig-like_fold"/>
</dbReference>
<dbReference type="InterPro" id="IPR052672">
    <property type="entry name" value="Type1_Cytokine_Rcpt_Type2"/>
</dbReference>
<dbReference type="Gene3D" id="2.60.40.10">
    <property type="entry name" value="Immunoglobulins"/>
    <property type="match status" value="3"/>
</dbReference>
<dbReference type="CDD" id="cd00063">
    <property type="entry name" value="FN3"/>
    <property type="match status" value="1"/>
</dbReference>
<dbReference type="SMART" id="SM00060">
    <property type="entry name" value="FN3"/>
    <property type="match status" value="3"/>
</dbReference>
<keyword evidence="14" id="KW-1185">Reference proteome</keyword>
<dbReference type="PANTHER" id="PTHR48423">
    <property type="entry name" value="INTERLEUKIN-27 RECEPTOR SUBUNIT ALPHA"/>
    <property type="match status" value="1"/>
</dbReference>
<dbReference type="FunCoup" id="A0A665TH31">
    <property type="interactions" value="82"/>
</dbReference>
<sequence length="898" mass="99400">MNLLLTIWECIIILLNLSIQRCQHIKEFGYLTVVPSPFFLIGSNLTVYCHTHKCLPRSTISLELNGEAVKSSRKFNCTTVMFKLPSVRIPQSIVLCKLKGDLSKIVSGKDLHGGLRPDKPENVVCETTNSSDIIDCSWKRGQETHIPTNYNISVERYDQVQDAENITIPRGIFDKNTKYQLIITAYNRFGASRSDPIIMSIKDIVIPETPYITHVDFGNASMEATLQWKTNESLLYLEPYIGLHTRGCSLVKLQPFLRNGLIKVYNLRPLTDYEFKVRTCYSASRLMHISTPSSTSNERSLCSRWSPTAASRATILYSDLPSGPSQELHVWRKFSSFQPNGVQELTVLWKPPPPEDYSGKVQQYKIFLADDQKLEVICPANSSQCSVQRSADVQTLSVSAVTLYGSSPPADVPLRHSGVSGPVLTELAPAAYGRAVLVSWSWPETIHWSASGEKLLHYVVEWISVPVMKLQWQKLNKNQNNTSITGLTAGVRYNVSVYAVTTRGVSAPSSGLVYSKEQKPVSGPHMSLLAHETRRILIRIDELPVHQQRGFITHYTLYIQKQDFSNTAEQQRVTLPASGPRLVWLDCPEGALALQMTASTAAGESPPGVRISSEPAVPAVGLVIVIIFIIITFFIVNLMCWSCVRERIKQKCLSWGPAWLVESLPKPGNSNAIRLLEHEVKSVSEPSFSSIYSDPPLSPISLICSDKREDMYPIVHVSVPQAGSGQPLTETPRRASGTETMLTDRELDHSYKPQIAIFASQAGEVAETEEEQTLIPDSGEEDVCSRPSPGLLEVLLSSVEVDFSDSPLELAVSAVGGFLWPKTPHNTSVLTRNLGSGGPDSLELHQDDIMTPDVTDPCLPQCTVETSLTDGYFPQVAHTEVDATKGMNQMDINCGSEK</sequence>
<dbReference type="OMA" id="CIAWGPE"/>
<evidence type="ECO:0000256" key="9">
    <source>
        <dbReference type="ARBA" id="ARBA00023180"/>
    </source>
</evidence>
<feature type="transmembrane region" description="Helical" evidence="10">
    <location>
        <begin position="619"/>
        <end position="641"/>
    </location>
</feature>
<keyword evidence="9" id="KW-0325">Glycoprotein</keyword>
<evidence type="ECO:0000256" key="10">
    <source>
        <dbReference type="SAM" id="Phobius"/>
    </source>
</evidence>
<keyword evidence="6 10" id="KW-1133">Transmembrane helix</keyword>
<gene>
    <name evidence="13" type="primary">il23r</name>
</gene>
<evidence type="ECO:0000256" key="6">
    <source>
        <dbReference type="ARBA" id="ARBA00022989"/>
    </source>
</evidence>
<evidence type="ECO:0000256" key="3">
    <source>
        <dbReference type="ARBA" id="ARBA00022692"/>
    </source>
</evidence>
<keyword evidence="8" id="KW-0675">Receptor</keyword>
<dbReference type="InParanoid" id="A0A665TH31"/>
<evidence type="ECO:0000259" key="12">
    <source>
        <dbReference type="PROSITE" id="PS50853"/>
    </source>
</evidence>
<keyword evidence="3 10" id="KW-0812">Transmembrane</keyword>
<feature type="chain" id="PRO_5025474804" evidence="11">
    <location>
        <begin position="25"/>
        <end position="898"/>
    </location>
</feature>
<dbReference type="InterPro" id="IPR003961">
    <property type="entry name" value="FN3_dom"/>
</dbReference>
<keyword evidence="5" id="KW-0677">Repeat</keyword>
<dbReference type="GO" id="GO:0005886">
    <property type="term" value="C:plasma membrane"/>
    <property type="evidence" value="ECO:0007669"/>
    <property type="project" value="UniProtKB-ARBA"/>
</dbReference>
<dbReference type="Proteomes" id="UP000472264">
    <property type="component" value="Chromosome 4"/>
</dbReference>
<dbReference type="PROSITE" id="PS50853">
    <property type="entry name" value="FN3"/>
    <property type="match status" value="1"/>
</dbReference>
<reference evidence="13" key="3">
    <citation type="submission" date="2025-09" db="UniProtKB">
        <authorList>
            <consortium name="Ensembl"/>
        </authorList>
    </citation>
    <scope>IDENTIFICATION</scope>
</reference>
<evidence type="ECO:0000256" key="2">
    <source>
        <dbReference type="ARBA" id="ARBA00008921"/>
    </source>
</evidence>
<keyword evidence="4 11" id="KW-0732">Signal</keyword>
<dbReference type="AlphaFoldDB" id="A0A665TH31"/>
<feature type="domain" description="Fibronectin type-III" evidence="12">
    <location>
        <begin position="418"/>
        <end position="519"/>
    </location>
</feature>
<dbReference type="Ensembl" id="ENSENLT00000009951.1">
    <property type="protein sequence ID" value="ENSENLP00000009500.1"/>
    <property type="gene ID" value="ENSENLG00000004577.1"/>
</dbReference>
<accession>A0A665TH31</accession>
<dbReference type="Pfam" id="PF00041">
    <property type="entry name" value="fn3"/>
    <property type="match status" value="1"/>
</dbReference>
<dbReference type="InterPro" id="IPR036116">
    <property type="entry name" value="FN3_sf"/>
</dbReference>
<protein>
    <submittedName>
        <fullName evidence="13">Interleukin-12 receptor subunit beta-2-like</fullName>
    </submittedName>
</protein>
<comment type="similarity">
    <text evidence="2">Belongs to the type I cytokine receptor family. Type 2 subfamily.</text>
</comment>
<comment type="subcellular location">
    <subcellularLocation>
        <location evidence="1">Membrane</location>
        <topology evidence="1">Single-pass type I membrane protein</topology>
    </subcellularLocation>
</comment>
<feature type="signal peptide" evidence="11">
    <location>
        <begin position="1"/>
        <end position="24"/>
    </location>
</feature>
<organism evidence="13 14">
    <name type="scientific">Echeneis naucrates</name>
    <name type="common">Live sharksucker</name>
    <dbReference type="NCBI Taxonomy" id="173247"/>
    <lineage>
        <taxon>Eukaryota</taxon>
        <taxon>Metazoa</taxon>
        <taxon>Chordata</taxon>
        <taxon>Craniata</taxon>
        <taxon>Vertebrata</taxon>
        <taxon>Euteleostomi</taxon>
        <taxon>Actinopterygii</taxon>
        <taxon>Neopterygii</taxon>
        <taxon>Teleostei</taxon>
        <taxon>Neoteleostei</taxon>
        <taxon>Acanthomorphata</taxon>
        <taxon>Carangaria</taxon>
        <taxon>Carangiformes</taxon>
        <taxon>Echeneidae</taxon>
        <taxon>Echeneis</taxon>
    </lineage>
</organism>